<protein>
    <submittedName>
        <fullName evidence="1">Uncharacterized protein</fullName>
    </submittedName>
</protein>
<comment type="caution">
    <text evidence="1">The sequence shown here is derived from an EMBL/GenBank/DDBJ whole genome shotgun (WGS) entry which is preliminary data.</text>
</comment>
<sequence length="368" mass="41427">MSESAQLLKLKNTTIYNVSMGQGSAIYMSEYKNGKLDLLDGVVLQSIYTSSDGSAIHVVADDGCIINSEGVIFKQCQSDSILGGKGGAIYIDMKQFDAQTTFIGCTAIVPNNYEQQISVCYTIGQDNQVFIDERDLLHTSWQKQNNEGVVRFIGISDDEHFWNPDTVCGQITNPCDEFGAVVNYIQKEQESSDGSTGRVETLIYCEGKFISTFMDMNLTRSKTVNFVGFGREKTELGAKINFYNTMLQGMQDQNIVMEKLKLAMQPASPKVNLIKLQGKKSSFVLQEVNVQGYIDSNPQNTMMEPEYFIQCEGFIILKDVIMKHIYMRTGLVMMIQNMRSFSGDKGMEMVSKIKPGFYESYQIMERFN</sequence>
<name>A0A5J4V3I7_9EUKA</name>
<gene>
    <name evidence="1" type="ORF">EZS28_027408</name>
</gene>
<evidence type="ECO:0000313" key="1">
    <source>
        <dbReference type="EMBL" id="KAA6377064.1"/>
    </source>
</evidence>
<evidence type="ECO:0000313" key="2">
    <source>
        <dbReference type="Proteomes" id="UP000324800"/>
    </source>
</evidence>
<dbReference type="EMBL" id="SNRW01010071">
    <property type="protein sequence ID" value="KAA6377064.1"/>
    <property type="molecule type" value="Genomic_DNA"/>
</dbReference>
<dbReference type="Proteomes" id="UP000324800">
    <property type="component" value="Unassembled WGS sequence"/>
</dbReference>
<organism evidence="1 2">
    <name type="scientific">Streblomastix strix</name>
    <dbReference type="NCBI Taxonomy" id="222440"/>
    <lineage>
        <taxon>Eukaryota</taxon>
        <taxon>Metamonada</taxon>
        <taxon>Preaxostyla</taxon>
        <taxon>Oxymonadida</taxon>
        <taxon>Streblomastigidae</taxon>
        <taxon>Streblomastix</taxon>
    </lineage>
</organism>
<reference evidence="1 2" key="1">
    <citation type="submission" date="2019-03" db="EMBL/GenBank/DDBJ databases">
        <title>Single cell metagenomics reveals metabolic interactions within the superorganism composed of flagellate Streblomastix strix and complex community of Bacteroidetes bacteria on its surface.</title>
        <authorList>
            <person name="Treitli S.C."/>
            <person name="Kolisko M."/>
            <person name="Husnik F."/>
            <person name="Keeling P."/>
            <person name="Hampl V."/>
        </authorList>
    </citation>
    <scope>NUCLEOTIDE SEQUENCE [LARGE SCALE GENOMIC DNA]</scope>
    <source>
        <strain evidence="1">ST1C</strain>
    </source>
</reference>
<dbReference type="AlphaFoldDB" id="A0A5J4V3I7"/>
<proteinExistence type="predicted"/>
<accession>A0A5J4V3I7</accession>